<organism evidence="1 2">
    <name type="scientific">Wickerhamomyces ciferrii (strain ATCC 14091 / BCRC 22168 / CBS 111 / JCM 3599 / NBRC 0793 / NRRL Y-1031 F-60-10)</name>
    <name type="common">Yeast</name>
    <name type="synonym">Pichia ciferrii</name>
    <dbReference type="NCBI Taxonomy" id="1206466"/>
    <lineage>
        <taxon>Eukaryota</taxon>
        <taxon>Fungi</taxon>
        <taxon>Dikarya</taxon>
        <taxon>Ascomycota</taxon>
        <taxon>Saccharomycotina</taxon>
        <taxon>Saccharomycetes</taxon>
        <taxon>Phaffomycetales</taxon>
        <taxon>Wickerhamomycetaceae</taxon>
        <taxon>Wickerhamomyces</taxon>
    </lineage>
</organism>
<keyword evidence="2" id="KW-1185">Reference proteome</keyword>
<proteinExistence type="predicted"/>
<comment type="caution">
    <text evidence="1">The sequence shown here is derived from an EMBL/GenBank/DDBJ whole genome shotgun (WGS) entry which is preliminary data.</text>
</comment>
<protein>
    <recommendedName>
        <fullName evidence="3">Class I SAM-dependent methyltransferase</fullName>
    </recommendedName>
</protein>
<dbReference type="InterPro" id="IPR029063">
    <property type="entry name" value="SAM-dependent_MTases_sf"/>
</dbReference>
<dbReference type="Gene3D" id="3.40.50.150">
    <property type="entry name" value="Vaccinia Virus protein VP39"/>
    <property type="match status" value="1"/>
</dbReference>
<dbReference type="InParanoid" id="K0KQ51"/>
<dbReference type="EMBL" id="CAIF01000076">
    <property type="protein sequence ID" value="CCH43323.1"/>
    <property type="molecule type" value="Genomic_DNA"/>
</dbReference>
<sequence>MIFLEMGCGAGLNLMTMQMFKGFKQCIGYDINGDLYRLHYELGTNVSKIADLFRLQHNFSPNKVSYINRQFRIKELYARLKGYPGFIFVHDLNFSKVELQTVDEIYMNRKLKAGSIIVRYHSPPGLKENSTSHDNDLEGIFETYTMDIGSSLGSRSSTLFISIKIS</sequence>
<accession>K0KQ51</accession>
<gene>
    <name evidence="1" type="ORF">BN7_2871</name>
</gene>
<evidence type="ECO:0000313" key="2">
    <source>
        <dbReference type="Proteomes" id="UP000009328"/>
    </source>
</evidence>
<dbReference type="Proteomes" id="UP000009328">
    <property type="component" value="Unassembled WGS sequence"/>
</dbReference>
<name>K0KQ51_WICCF</name>
<dbReference type="SUPFAM" id="SSF53335">
    <property type="entry name" value="S-adenosyl-L-methionine-dependent methyltransferases"/>
    <property type="match status" value="1"/>
</dbReference>
<reference evidence="1 2" key="1">
    <citation type="journal article" date="2012" name="Eukaryot. Cell">
        <title>Draft genome sequence of Wickerhamomyces ciferrii NRRL Y-1031 F-60-10.</title>
        <authorList>
            <person name="Schneider J."/>
            <person name="Andrea H."/>
            <person name="Blom J."/>
            <person name="Jaenicke S."/>
            <person name="Ruckert C."/>
            <person name="Schorsch C."/>
            <person name="Szczepanowski R."/>
            <person name="Farwick M."/>
            <person name="Goesmann A."/>
            <person name="Puhler A."/>
            <person name="Schaffer S."/>
            <person name="Tauch A."/>
            <person name="Kohler T."/>
            <person name="Brinkrolf K."/>
        </authorList>
    </citation>
    <scope>NUCLEOTIDE SEQUENCE [LARGE SCALE GENOMIC DNA]</scope>
    <source>
        <strain evidence="2">ATCC 14091 / BCRC 22168 / CBS 111 / JCM 3599 / NBRC 0793 / NRRL Y-1031 F-60-10</strain>
    </source>
</reference>
<evidence type="ECO:0000313" key="1">
    <source>
        <dbReference type="EMBL" id="CCH43323.1"/>
    </source>
</evidence>
<dbReference type="HOGENOM" id="CLU_1604030_0_0_1"/>
<evidence type="ECO:0008006" key="3">
    <source>
        <dbReference type="Google" id="ProtNLM"/>
    </source>
</evidence>
<dbReference type="AlphaFoldDB" id="K0KQ51"/>